<comment type="subcellular location">
    <subcellularLocation>
        <location evidence="1">Membrane</location>
        <topology evidence="1">Multi-pass membrane protein</topology>
    </subcellularLocation>
</comment>
<reference evidence="11 12" key="1">
    <citation type="submission" date="2019-04" db="EMBL/GenBank/DDBJ databases">
        <title>An improved genome assembly and genetic linkage map for asparagus bean, Vigna unguiculata ssp. sesquipedialis.</title>
        <authorList>
            <person name="Xia Q."/>
            <person name="Zhang R."/>
            <person name="Dong Y."/>
        </authorList>
    </citation>
    <scope>NUCLEOTIDE SEQUENCE [LARGE SCALE GENOMIC DNA]</scope>
    <source>
        <tissue evidence="11">Leaf</tissue>
    </source>
</reference>
<name>A0A4D6LK58_VIGUN</name>
<dbReference type="InterPro" id="IPR056280">
    <property type="entry name" value="AIPP2-like_SPOC"/>
</dbReference>
<sequence length="1855" mass="207377">MSWGRGILEGVTVVGSLCSLGWAGLWFLNRRLYKEYEEKRVLVQIIFSVVFAFSCNLLQLVIFEIIPVLSKEARVVNWKIDLFCLILLLVFLLPYYHCYLMLKNNGVRTERAALVAILFLFAFLYVFWRMGIHFPMPSPDKGFFTMPQLVSRIGVIGVTVMAVLSGFGAVNLPYSYLSLFIREIEETEIKALERQLMQSIETCVLKKKKIILCQMEMEQKQESDEKLNARSLIKRIVGTVVRSVQEDQKEQDIKGFEAEVLALEELSKQLFLEIYELRQAKEAAAYSRTWRGHMQNLLGYACSAYCVYKMIKSLQSVVFKQDGSVDPVTRIISIFLQFFDIGINAAMLSQYISLLFIGMLVVISVRGFLTNLMKFFFAVSRVGSGSSSNVVLFLSEIMGMYFVSSILLIRKSLATEYRIIITEVLGGDIQFDFYHRWFDAIFVASAFLSLLLLSAHYTSRQIDKHPIDFISHATRYTLLKTLTHDISTERSFRMEEPRTAVLSNHDVQEDMVSLKCGNKLDKHSMIQKADMRLESGTCNVCSAPCSSCMHLNRALMGSKVKEFSDENSRLGEGNQYCEADGSSPGSRACERLKHASDDTNYKPSISSTHDSRSENAENGQALSEKYQDSKCLESLDDITSCISRTSNANLGSVEICPKSEADMGNNVDVAKDEDRKYSAHDGLHEKVDELIKSSSRSEPQSEDEGDESDVVEHDVKVCDICGDAGREDLLAICSRCSDGAEHTYCMREMLVKLPEGDWLCEECKCAEETTNQRLVIEEKNLHKVISASQISGKRPSQSMEIASAAKRQALESSTGSPKASSPKRIVSLSRESSLKSMDKGKMKSGQQIPMRSHLGGDNVDLARSLSTGPRSQNPRSTLLKSNSFNNFNSKPRIKLVDEVVPQKQKGGVEHISKYIETVAGMMSKSVSFKSSHLGRSNTNDSKVKSIFAKPGIVQDLKPSRHTKESGSLDKKFQPKIDRPVIYSATVSSVVSTSKGDHKLAPHGETAKPYTVDNNREFKVNQDGKVHSLSKSMNNTGSRSPEPQVSSDRTSTSVDETQQDRMPRSQETVNQVVRTKDSSSDHVRSGVTNASKSSFCRKCKDFGHATECCSISGTLEFGPEASVITTSSSKKDMHKGNRLKDAIQAALLRRPEIHKKKEGPDETNEFPTSSIGFKREVNSENQVLVSNTMKNSISAEETNVKQEILESSSFETSKGPSANDPKQLKFCQTDLCSQLRKSEFAGLTSGKPVVRDLPNNGMAISSVLSKMSVIPEYEYIWQGVFEVHRNGKPPDLYAGIQAHLSACASPKVIETVKNFLPEVSLNEVSRLSIWPAQFHQSGAKEDNIALYFFAKDIERQEYEYHFTCLYERHYKGLLDHMVRNDLALRGMFDGVELLIFASNQLPEDSQRWNMLFFLWGIFRGRRISHSDSTKSACIPSLNVMPNEKDFPSAIMTLSETWCSPRRIDEESIDQGHNMPCKNFDSKGTVFGQTHLELQVKLERQDSRVNTKSTSGTQITRTQLCQEMNSTGSSLGDSEPEHKRYIQSKPPEAMGTSVSRRIVDTKTNPDISGKQETSLSSEIPSVVCQIDTASNIIKDKLLEYDENQQRPKRKQLGNDLNINEEAPGELDLEEVNFQVPTDKKIKNIDLSDTVLDASTISCRKRPLNEVNGKLEDRESSKKLQTSLGGAFGCNDSAGARVSFNGSFPSLVNNLGSCSSACDEKIIHEDLGTMERTFFPVDTRNKHNSGMVVNRDSLNGPREYVDQFEVGIPNLELALGGETKPSHKGMMPFFVGAVDKKINPEKTPDIDIERDDENVAASLSLSLSFPSSSKEHMKPVRRDETLPDAKSPFLLFGRFTDK</sequence>
<dbReference type="GO" id="GO:0008270">
    <property type="term" value="F:zinc ion binding"/>
    <property type="evidence" value="ECO:0007669"/>
    <property type="project" value="UniProtKB-KW"/>
</dbReference>
<protein>
    <recommendedName>
        <fullName evidence="10">Zinc finger PHD-type domain-containing protein</fullName>
    </recommendedName>
</protein>
<keyword evidence="5" id="KW-0862">Zinc</keyword>
<feature type="transmembrane region" description="Helical" evidence="9">
    <location>
        <begin position="150"/>
        <end position="172"/>
    </location>
</feature>
<dbReference type="SMART" id="SM00249">
    <property type="entry name" value="PHD"/>
    <property type="match status" value="1"/>
</dbReference>
<feature type="transmembrane region" description="Helical" evidence="9">
    <location>
        <begin position="41"/>
        <end position="66"/>
    </location>
</feature>
<gene>
    <name evidence="11" type="ORF">DEO72_LG3g3440</name>
</gene>
<feature type="compositionally biased region" description="Polar residues" evidence="8">
    <location>
        <begin position="1028"/>
        <end position="1055"/>
    </location>
</feature>
<dbReference type="GO" id="GO:0016020">
    <property type="term" value="C:membrane"/>
    <property type="evidence" value="ECO:0007669"/>
    <property type="project" value="UniProtKB-SubCell"/>
</dbReference>
<dbReference type="InterPro" id="IPR015672">
    <property type="entry name" value="GPHR/GTG"/>
</dbReference>
<keyword evidence="4" id="KW-0863">Zinc-finger</keyword>
<feature type="region of interest" description="Disordered" evidence="8">
    <location>
        <begin position="788"/>
        <end position="884"/>
    </location>
</feature>
<keyword evidence="2 9" id="KW-0812">Transmembrane</keyword>
<dbReference type="Gene3D" id="3.30.40.10">
    <property type="entry name" value="Zinc/RING finger domain, C3HC4 (zinc finger)"/>
    <property type="match status" value="1"/>
</dbReference>
<keyword evidence="3" id="KW-0479">Metal-binding</keyword>
<feature type="compositionally biased region" description="Polar residues" evidence="8">
    <location>
        <begin position="864"/>
        <end position="880"/>
    </location>
</feature>
<dbReference type="PANTHER" id="PTHR15948:SF0">
    <property type="entry name" value="GOLGI PH REGULATOR A-RELATED"/>
    <property type="match status" value="1"/>
</dbReference>
<feature type="compositionally biased region" description="Basic and acidic residues" evidence="8">
    <location>
        <begin position="1073"/>
        <end position="1083"/>
    </location>
</feature>
<feature type="region of interest" description="Disordered" evidence="8">
    <location>
        <begin position="1027"/>
        <end position="1086"/>
    </location>
</feature>
<keyword evidence="6 9" id="KW-1133">Transmembrane helix</keyword>
<dbReference type="InterPro" id="IPR022535">
    <property type="entry name" value="Golgi_pH-regulator_cons_dom"/>
</dbReference>
<dbReference type="SUPFAM" id="SSF57903">
    <property type="entry name" value="FYVE/PHD zinc finger"/>
    <property type="match status" value="1"/>
</dbReference>
<dbReference type="InterPro" id="IPR013083">
    <property type="entry name" value="Znf_RING/FYVE/PHD"/>
</dbReference>
<organism evidence="11 12">
    <name type="scientific">Vigna unguiculata</name>
    <name type="common">Cowpea</name>
    <dbReference type="NCBI Taxonomy" id="3917"/>
    <lineage>
        <taxon>Eukaryota</taxon>
        <taxon>Viridiplantae</taxon>
        <taxon>Streptophyta</taxon>
        <taxon>Embryophyta</taxon>
        <taxon>Tracheophyta</taxon>
        <taxon>Spermatophyta</taxon>
        <taxon>Magnoliopsida</taxon>
        <taxon>eudicotyledons</taxon>
        <taxon>Gunneridae</taxon>
        <taxon>Pentapetalae</taxon>
        <taxon>rosids</taxon>
        <taxon>fabids</taxon>
        <taxon>Fabales</taxon>
        <taxon>Fabaceae</taxon>
        <taxon>Papilionoideae</taxon>
        <taxon>50 kb inversion clade</taxon>
        <taxon>NPAAA clade</taxon>
        <taxon>indigoferoid/millettioid clade</taxon>
        <taxon>Phaseoleae</taxon>
        <taxon>Vigna</taxon>
    </lineage>
</organism>
<evidence type="ECO:0000256" key="5">
    <source>
        <dbReference type="ARBA" id="ARBA00022833"/>
    </source>
</evidence>
<evidence type="ECO:0000313" key="12">
    <source>
        <dbReference type="Proteomes" id="UP000501690"/>
    </source>
</evidence>
<feature type="compositionally biased region" description="Basic and acidic residues" evidence="8">
    <location>
        <begin position="994"/>
        <end position="1005"/>
    </location>
</feature>
<dbReference type="InterPro" id="IPR001965">
    <property type="entry name" value="Znf_PHD"/>
</dbReference>
<feature type="compositionally biased region" description="Polar residues" evidence="8">
    <location>
        <begin position="810"/>
        <end position="819"/>
    </location>
</feature>
<keyword evidence="12" id="KW-1185">Reference proteome</keyword>
<feature type="transmembrane region" description="Helical" evidence="9">
    <location>
        <begin position="6"/>
        <end position="29"/>
    </location>
</feature>
<feature type="compositionally biased region" description="Basic and acidic residues" evidence="8">
    <location>
        <begin position="832"/>
        <end position="841"/>
    </location>
</feature>
<dbReference type="PANTHER" id="PTHR15948">
    <property type="entry name" value="G-PROTEIN COUPLED RECEPTOR 89-RELATED"/>
    <property type="match status" value="1"/>
</dbReference>
<evidence type="ECO:0000256" key="2">
    <source>
        <dbReference type="ARBA" id="ARBA00022692"/>
    </source>
</evidence>
<evidence type="ECO:0000259" key="10">
    <source>
        <dbReference type="SMART" id="SM00249"/>
    </source>
</evidence>
<evidence type="ECO:0000256" key="7">
    <source>
        <dbReference type="ARBA" id="ARBA00023136"/>
    </source>
</evidence>
<evidence type="ECO:0000256" key="6">
    <source>
        <dbReference type="ARBA" id="ARBA00022989"/>
    </source>
</evidence>
<feature type="transmembrane region" description="Helical" evidence="9">
    <location>
        <begin position="389"/>
        <end position="409"/>
    </location>
</feature>
<dbReference type="GO" id="GO:0010427">
    <property type="term" value="F:abscisic acid binding"/>
    <property type="evidence" value="ECO:0007669"/>
    <property type="project" value="TreeGrafter"/>
</dbReference>
<evidence type="ECO:0000256" key="4">
    <source>
        <dbReference type="ARBA" id="ARBA00022771"/>
    </source>
</evidence>
<feature type="compositionally biased region" description="Acidic residues" evidence="8">
    <location>
        <begin position="700"/>
        <end position="709"/>
    </location>
</feature>
<feature type="region of interest" description="Disordered" evidence="8">
    <location>
        <begin position="676"/>
        <end position="710"/>
    </location>
</feature>
<feature type="transmembrane region" description="Helical" evidence="9">
    <location>
        <begin position="351"/>
        <end position="369"/>
    </location>
</feature>
<dbReference type="InterPro" id="IPR025969">
    <property type="entry name" value="ABA_GPCR_dom"/>
</dbReference>
<evidence type="ECO:0000256" key="8">
    <source>
        <dbReference type="SAM" id="MobiDB-lite"/>
    </source>
</evidence>
<dbReference type="Proteomes" id="UP000501690">
    <property type="component" value="Linkage Group LG3"/>
</dbReference>
<accession>A0A4D6LK58</accession>
<dbReference type="Pfam" id="PF23121">
    <property type="entry name" value="SPOC_AIPP2"/>
    <property type="match status" value="1"/>
</dbReference>
<dbReference type="Pfam" id="PF12430">
    <property type="entry name" value="ABA_GPCR"/>
    <property type="match status" value="1"/>
</dbReference>
<evidence type="ECO:0000256" key="3">
    <source>
        <dbReference type="ARBA" id="ARBA00022723"/>
    </source>
</evidence>
<dbReference type="GO" id="GO:0009737">
    <property type="term" value="P:response to abscisic acid"/>
    <property type="evidence" value="ECO:0007669"/>
    <property type="project" value="TreeGrafter"/>
</dbReference>
<feature type="transmembrane region" description="Helical" evidence="9">
    <location>
        <begin position="112"/>
        <end position="130"/>
    </location>
</feature>
<evidence type="ECO:0000313" key="11">
    <source>
        <dbReference type="EMBL" id="QCD88888.1"/>
    </source>
</evidence>
<evidence type="ECO:0000256" key="1">
    <source>
        <dbReference type="ARBA" id="ARBA00004141"/>
    </source>
</evidence>
<proteinExistence type="predicted"/>
<keyword evidence="7 9" id="KW-0472">Membrane</keyword>
<feature type="compositionally biased region" description="Polar residues" evidence="8">
    <location>
        <begin position="788"/>
        <end position="800"/>
    </location>
</feature>
<evidence type="ECO:0000256" key="9">
    <source>
        <dbReference type="SAM" id="Phobius"/>
    </source>
</evidence>
<dbReference type="InterPro" id="IPR011011">
    <property type="entry name" value="Znf_FYVE_PHD"/>
</dbReference>
<feature type="region of interest" description="Disordered" evidence="8">
    <location>
        <begin position="991"/>
        <end position="1014"/>
    </location>
</feature>
<feature type="transmembrane region" description="Helical" evidence="9">
    <location>
        <begin position="437"/>
        <end position="457"/>
    </location>
</feature>
<dbReference type="EMBL" id="CP039347">
    <property type="protein sequence ID" value="QCD88888.1"/>
    <property type="molecule type" value="Genomic_DNA"/>
</dbReference>
<feature type="transmembrane region" description="Helical" evidence="9">
    <location>
        <begin position="78"/>
        <end position="100"/>
    </location>
</feature>
<dbReference type="Pfam" id="PF12537">
    <property type="entry name" value="GPHR_N"/>
    <property type="match status" value="1"/>
</dbReference>
<feature type="compositionally biased region" description="Basic and acidic residues" evidence="8">
    <location>
        <begin position="676"/>
        <end position="691"/>
    </location>
</feature>
<feature type="region of interest" description="Disordered" evidence="8">
    <location>
        <begin position="594"/>
        <end position="624"/>
    </location>
</feature>
<feature type="domain" description="Zinc finger PHD-type" evidence="10">
    <location>
        <begin position="717"/>
        <end position="764"/>
    </location>
</feature>